<dbReference type="SUPFAM" id="SSF55874">
    <property type="entry name" value="ATPase domain of HSP90 chaperone/DNA topoisomerase II/histidine kinase"/>
    <property type="match status" value="1"/>
</dbReference>
<accession>A0A415U4Z5</accession>
<dbReference type="Pfam" id="PF14501">
    <property type="entry name" value="HATPase_c_5"/>
    <property type="match status" value="1"/>
</dbReference>
<dbReference type="CDD" id="cd16935">
    <property type="entry name" value="HATPase_AgrC-ComD-like"/>
    <property type="match status" value="1"/>
</dbReference>
<name>A0A415U4Z5_9FIRM</name>
<keyword evidence="1" id="KW-0472">Membrane</keyword>
<dbReference type="GO" id="GO:0005524">
    <property type="term" value="F:ATP binding"/>
    <property type="evidence" value="ECO:0007669"/>
    <property type="project" value="UniProtKB-KW"/>
</dbReference>
<feature type="transmembrane region" description="Helical" evidence="1">
    <location>
        <begin position="6"/>
        <end position="26"/>
    </location>
</feature>
<dbReference type="RefSeq" id="WP_118486016.1">
    <property type="nucleotide sequence ID" value="NZ_QRQO01000019.1"/>
</dbReference>
<protein>
    <submittedName>
        <fullName evidence="3">ATP-binding protein</fullName>
    </submittedName>
</protein>
<sequence length="433" mass="51112">MEEIYILNVLQYLLGYFEIYMCFEILRKVYKKENTKIKQCFEILICISLAVIEAINRSFRLYSILLIAVVIIVISITFSLIYKIKLRYTLLHTSLYCLSLELLDLFIIFTMGIVLHKEDLGIVIGRQNSISRILALFLGRALMFLISLAIVRYKELIDKNRIGSLVLILLSEIIGVIYFQSVYAGDSIPDLAKGYYMYFVIIILAIMFFAIYSIYRSALEESKIIKLRNRMLERNYEDLKVYYNDSRTLFHDYRAHITLLQKYLEENQIDKACLYLNSINKPLAELEKKIYTGNAVIDLVMNYKLSELKEKNIKIEYDIMPIDFGNYHFEESDIFVILYNLFDNAIEACENIYTREKWIYLSLRLINNMFMLCIQNSYEIEPKYENGELLTIKTDKHFHGIGMKSVKKIVEKYEGQLEYDNKQNIFEVSITLF</sequence>
<organism evidence="3 4">
    <name type="scientific">Anaerobutyricum hallii</name>
    <dbReference type="NCBI Taxonomy" id="39488"/>
    <lineage>
        <taxon>Bacteria</taxon>
        <taxon>Bacillati</taxon>
        <taxon>Bacillota</taxon>
        <taxon>Clostridia</taxon>
        <taxon>Lachnospirales</taxon>
        <taxon>Lachnospiraceae</taxon>
        <taxon>Anaerobutyricum</taxon>
    </lineage>
</organism>
<feature type="transmembrane region" description="Helical" evidence="1">
    <location>
        <begin position="38"/>
        <end position="55"/>
    </location>
</feature>
<dbReference type="InterPro" id="IPR032834">
    <property type="entry name" value="NatK-like_C"/>
</dbReference>
<feature type="domain" description="Sensor histidine kinase NatK-like C-terminal" evidence="2">
    <location>
        <begin position="332"/>
        <end position="432"/>
    </location>
</feature>
<dbReference type="GO" id="GO:0042802">
    <property type="term" value="F:identical protein binding"/>
    <property type="evidence" value="ECO:0007669"/>
    <property type="project" value="TreeGrafter"/>
</dbReference>
<evidence type="ECO:0000259" key="2">
    <source>
        <dbReference type="Pfam" id="PF14501"/>
    </source>
</evidence>
<evidence type="ECO:0000256" key="1">
    <source>
        <dbReference type="SAM" id="Phobius"/>
    </source>
</evidence>
<evidence type="ECO:0000313" key="4">
    <source>
        <dbReference type="Proteomes" id="UP000283700"/>
    </source>
</evidence>
<gene>
    <name evidence="3" type="ORF">DWZ29_07980</name>
</gene>
<feature type="transmembrane region" description="Helical" evidence="1">
    <location>
        <begin position="61"/>
        <end position="82"/>
    </location>
</feature>
<comment type="caution">
    <text evidence="3">The sequence shown here is derived from an EMBL/GenBank/DDBJ whole genome shotgun (WGS) entry which is preliminary data.</text>
</comment>
<feature type="transmembrane region" description="Helical" evidence="1">
    <location>
        <begin position="94"/>
        <end position="113"/>
    </location>
</feature>
<keyword evidence="1" id="KW-1133">Transmembrane helix</keyword>
<dbReference type="InterPro" id="IPR036890">
    <property type="entry name" value="HATPase_C_sf"/>
</dbReference>
<keyword evidence="3" id="KW-0547">Nucleotide-binding</keyword>
<keyword evidence="3" id="KW-0067">ATP-binding</keyword>
<proteinExistence type="predicted"/>
<dbReference type="PANTHER" id="PTHR40448">
    <property type="entry name" value="TWO-COMPONENT SENSOR HISTIDINE KINASE"/>
    <property type="match status" value="1"/>
</dbReference>
<dbReference type="EMBL" id="QRQO01000019">
    <property type="protein sequence ID" value="RHN13198.1"/>
    <property type="molecule type" value="Genomic_DNA"/>
</dbReference>
<dbReference type="Proteomes" id="UP000283700">
    <property type="component" value="Unassembled WGS sequence"/>
</dbReference>
<dbReference type="PANTHER" id="PTHR40448:SF1">
    <property type="entry name" value="TWO-COMPONENT SENSOR HISTIDINE KINASE"/>
    <property type="match status" value="1"/>
</dbReference>
<reference evidence="3 4" key="1">
    <citation type="submission" date="2018-08" db="EMBL/GenBank/DDBJ databases">
        <title>A genome reference for cultivated species of the human gut microbiota.</title>
        <authorList>
            <person name="Zou Y."/>
            <person name="Xue W."/>
            <person name="Luo G."/>
        </authorList>
    </citation>
    <scope>NUCLEOTIDE SEQUENCE [LARGE SCALE GENOMIC DNA]</scope>
    <source>
        <strain evidence="3 4">AF31-17AC</strain>
    </source>
</reference>
<dbReference type="Gene3D" id="3.30.565.10">
    <property type="entry name" value="Histidine kinase-like ATPase, C-terminal domain"/>
    <property type="match status" value="1"/>
</dbReference>
<dbReference type="AlphaFoldDB" id="A0A415U4Z5"/>
<feature type="transmembrane region" description="Helical" evidence="1">
    <location>
        <begin position="133"/>
        <end position="153"/>
    </location>
</feature>
<feature type="transmembrane region" description="Helical" evidence="1">
    <location>
        <begin position="195"/>
        <end position="215"/>
    </location>
</feature>
<evidence type="ECO:0000313" key="3">
    <source>
        <dbReference type="EMBL" id="RHN13198.1"/>
    </source>
</evidence>
<keyword evidence="1" id="KW-0812">Transmembrane</keyword>
<feature type="transmembrane region" description="Helical" evidence="1">
    <location>
        <begin position="165"/>
        <end position="183"/>
    </location>
</feature>